<dbReference type="SMART" id="SM00867">
    <property type="entry name" value="YceI"/>
    <property type="match status" value="1"/>
</dbReference>
<dbReference type="STRING" id="935223.SAMN04488131_104152"/>
<reference evidence="3" key="1">
    <citation type="submission" date="2016-10" db="EMBL/GenBank/DDBJ databases">
        <authorList>
            <person name="Varghese N."/>
            <person name="Submissions S."/>
        </authorList>
    </citation>
    <scope>NUCLEOTIDE SEQUENCE [LARGE SCALE GENOMIC DNA]</scope>
    <source>
        <strain evidence="3">CGMCC 1.9227</strain>
    </source>
</reference>
<dbReference type="InterPro" id="IPR036761">
    <property type="entry name" value="TTHA0802/YceI-like_sf"/>
</dbReference>
<dbReference type="PANTHER" id="PTHR34406:SF1">
    <property type="entry name" value="PROTEIN YCEI"/>
    <property type="match status" value="1"/>
</dbReference>
<proteinExistence type="predicted"/>
<dbReference type="Pfam" id="PF04264">
    <property type="entry name" value="YceI"/>
    <property type="match status" value="1"/>
</dbReference>
<accession>A0A1I2DPX6</accession>
<evidence type="ECO:0000313" key="3">
    <source>
        <dbReference type="Proteomes" id="UP000198596"/>
    </source>
</evidence>
<dbReference type="InterPro" id="IPR007372">
    <property type="entry name" value="Lipid/polyisoprenoid-bd_YceI"/>
</dbReference>
<feature type="domain" description="Lipid/polyisoprenoid-binding YceI-like" evidence="1">
    <location>
        <begin position="5"/>
        <end position="174"/>
    </location>
</feature>
<dbReference type="AlphaFoldDB" id="A0A1I2DPX6"/>
<evidence type="ECO:0000313" key="2">
    <source>
        <dbReference type="EMBL" id="SFE82654.1"/>
    </source>
</evidence>
<organism evidence="2 3">
    <name type="scientific">Flavobacterium xueshanense</name>
    <dbReference type="NCBI Taxonomy" id="935223"/>
    <lineage>
        <taxon>Bacteria</taxon>
        <taxon>Pseudomonadati</taxon>
        <taxon>Bacteroidota</taxon>
        <taxon>Flavobacteriia</taxon>
        <taxon>Flavobacteriales</taxon>
        <taxon>Flavobacteriaceae</taxon>
        <taxon>Flavobacterium</taxon>
    </lineage>
</organism>
<evidence type="ECO:0000259" key="1">
    <source>
        <dbReference type="SMART" id="SM00867"/>
    </source>
</evidence>
<dbReference type="SUPFAM" id="SSF101874">
    <property type="entry name" value="YceI-like"/>
    <property type="match status" value="1"/>
</dbReference>
<keyword evidence="3" id="KW-1185">Reference proteome</keyword>
<dbReference type="RefSeq" id="WP_091204059.1">
    <property type="nucleotide sequence ID" value="NZ_FONQ01000004.1"/>
</dbReference>
<dbReference type="Gene3D" id="2.40.128.110">
    <property type="entry name" value="Lipid/polyisoprenoid-binding, YceI-like"/>
    <property type="match status" value="1"/>
</dbReference>
<protein>
    <submittedName>
        <fullName evidence="2">Polyisoprenoid-binding protein YceI</fullName>
    </submittedName>
</protein>
<dbReference type="PANTHER" id="PTHR34406">
    <property type="entry name" value="PROTEIN YCEI"/>
    <property type="match status" value="1"/>
</dbReference>
<gene>
    <name evidence="2" type="ORF">SAMN04488131_104152</name>
</gene>
<dbReference type="EMBL" id="FONQ01000004">
    <property type="protein sequence ID" value="SFE82654.1"/>
    <property type="molecule type" value="Genomic_DNA"/>
</dbReference>
<dbReference type="Proteomes" id="UP000198596">
    <property type="component" value="Unassembled WGS sequence"/>
</dbReference>
<dbReference type="OrthoDB" id="9811006at2"/>
<sequence>MSTTKWVTDPTHSEIGFKVKHMMFTNVSGKFSKFDATIESENNDFENSKIEFTGAIDSITTGNADRDTHLLSPDFFDAAQFPEIKFSATSFTKINEGEYELVGDLTLHGVTKSINLAAEYGGLMKDPWGNTKMAFSLEGKINRKDWGLNWNSALETGGVLVSEEVRLNIELQFLQQ</sequence>
<name>A0A1I2DPX6_9FLAO</name>